<evidence type="ECO:0000256" key="3">
    <source>
        <dbReference type="ARBA" id="ARBA00048267"/>
    </source>
</evidence>
<gene>
    <name evidence="6" type="primary">cheB</name>
    <name evidence="6" type="ORF">Poly21_26280</name>
</gene>
<protein>
    <recommendedName>
        <fullName evidence="2">protein-glutamate methylesterase</fullName>
        <ecNumber evidence="2">3.1.1.61</ecNumber>
    </recommendedName>
</protein>
<comment type="catalytic activity">
    <reaction evidence="3">
        <text>[protein]-L-glutamate 5-O-methyl ester + H2O = L-glutamyl-[protein] + methanol + H(+)</text>
        <dbReference type="Rhea" id="RHEA:23236"/>
        <dbReference type="Rhea" id="RHEA-COMP:10208"/>
        <dbReference type="Rhea" id="RHEA-COMP:10311"/>
        <dbReference type="ChEBI" id="CHEBI:15377"/>
        <dbReference type="ChEBI" id="CHEBI:15378"/>
        <dbReference type="ChEBI" id="CHEBI:17790"/>
        <dbReference type="ChEBI" id="CHEBI:29973"/>
        <dbReference type="ChEBI" id="CHEBI:82795"/>
        <dbReference type="EC" id="3.1.1.61"/>
    </reaction>
</comment>
<dbReference type="GO" id="GO:0000156">
    <property type="term" value="F:phosphorelay response regulator activity"/>
    <property type="evidence" value="ECO:0007669"/>
    <property type="project" value="InterPro"/>
</dbReference>
<dbReference type="Proteomes" id="UP000319908">
    <property type="component" value="Unassembled WGS sequence"/>
</dbReference>
<dbReference type="PANTHER" id="PTHR42872:SF6">
    <property type="entry name" value="PROTEIN-GLUTAMATE METHYLESTERASE_PROTEIN-GLUTAMINE GLUTAMINASE"/>
    <property type="match status" value="1"/>
</dbReference>
<proteinExistence type="predicted"/>
<dbReference type="CDD" id="cd16433">
    <property type="entry name" value="CheB"/>
    <property type="match status" value="1"/>
</dbReference>
<feature type="active site" evidence="4">
    <location>
        <position position="40"/>
    </location>
</feature>
<evidence type="ECO:0000256" key="2">
    <source>
        <dbReference type="ARBA" id="ARBA00039140"/>
    </source>
</evidence>
<dbReference type="EC" id="3.1.1.61" evidence="2"/>
<evidence type="ECO:0000259" key="5">
    <source>
        <dbReference type="PROSITE" id="PS50122"/>
    </source>
</evidence>
<dbReference type="GO" id="GO:0008984">
    <property type="term" value="F:protein-glutamate methylesterase activity"/>
    <property type="evidence" value="ECO:0007669"/>
    <property type="project" value="UniProtKB-EC"/>
</dbReference>
<keyword evidence="7" id="KW-1185">Reference proteome</keyword>
<dbReference type="Pfam" id="PF01339">
    <property type="entry name" value="CheB_methylest"/>
    <property type="match status" value="1"/>
</dbReference>
<dbReference type="OrthoDB" id="9793421at2"/>
<comment type="caution">
    <text evidence="6">The sequence shown here is derived from an EMBL/GenBank/DDBJ whole genome shotgun (WGS) entry which is preliminary data.</text>
</comment>
<keyword evidence="1 4" id="KW-0378">Hydrolase</keyword>
<feature type="active site" evidence="4">
    <location>
        <position position="13"/>
    </location>
</feature>
<evidence type="ECO:0000313" key="7">
    <source>
        <dbReference type="Proteomes" id="UP000319908"/>
    </source>
</evidence>
<dbReference type="InterPro" id="IPR000673">
    <property type="entry name" value="Sig_transdc_resp-reg_Me-estase"/>
</dbReference>
<sequence>MNREIHSVVMGASAGGIEAVSAILSDLRLELRAPIVIVVHMPSAKDSQLATLLQSKCRRPMIEVEDKQSLDPGHVYLAPPDYHVLVEDEVSLALSSDEQVNYSRPSIDVLFETAADVFAEHALGIILTGANKDGAKGLSEIIRAGGHGLVQEPSEAHCRAMPEAAIAACPTAKVMNLMEISQYLNDRI</sequence>
<evidence type="ECO:0000256" key="4">
    <source>
        <dbReference type="PROSITE-ProRule" id="PRU00050"/>
    </source>
</evidence>
<dbReference type="PANTHER" id="PTHR42872">
    <property type="entry name" value="PROTEIN-GLUTAMATE METHYLESTERASE/PROTEIN-GLUTAMINE GLUTAMINASE"/>
    <property type="match status" value="1"/>
</dbReference>
<dbReference type="SUPFAM" id="SSF52738">
    <property type="entry name" value="Methylesterase CheB, C-terminal domain"/>
    <property type="match status" value="1"/>
</dbReference>
<dbReference type="AlphaFoldDB" id="A0A5C6BT94"/>
<keyword evidence="4" id="KW-0145">Chemotaxis</keyword>
<evidence type="ECO:0000313" key="6">
    <source>
        <dbReference type="EMBL" id="TWU15433.1"/>
    </source>
</evidence>
<dbReference type="GO" id="GO:0005737">
    <property type="term" value="C:cytoplasm"/>
    <property type="evidence" value="ECO:0007669"/>
    <property type="project" value="InterPro"/>
</dbReference>
<dbReference type="PROSITE" id="PS50122">
    <property type="entry name" value="CHEB"/>
    <property type="match status" value="1"/>
</dbReference>
<feature type="domain" description="CheB-type methylesterase" evidence="5">
    <location>
        <begin position="8"/>
        <end position="188"/>
    </location>
</feature>
<dbReference type="RefSeq" id="WP_146407312.1">
    <property type="nucleotide sequence ID" value="NZ_SJPU01000002.1"/>
</dbReference>
<name>A0A5C6BT94_9BACT</name>
<dbReference type="EMBL" id="SJPU01000002">
    <property type="protein sequence ID" value="TWU15433.1"/>
    <property type="molecule type" value="Genomic_DNA"/>
</dbReference>
<accession>A0A5C6BT94</accession>
<dbReference type="GO" id="GO:0006935">
    <property type="term" value="P:chemotaxis"/>
    <property type="evidence" value="ECO:0007669"/>
    <property type="project" value="UniProtKB-UniRule"/>
</dbReference>
<dbReference type="Gene3D" id="3.40.50.180">
    <property type="entry name" value="Methylesterase CheB, C-terminal domain"/>
    <property type="match status" value="1"/>
</dbReference>
<reference evidence="6 7" key="1">
    <citation type="journal article" date="2020" name="Antonie Van Leeuwenhoek">
        <title>Rhodopirellula heiligendammensis sp. nov., Rhodopirellula pilleata sp. nov., and Rhodopirellula solitaria sp. nov. isolated from natural or artificial marine surfaces in Northern Germany and California, USA, and emended description of the genus Rhodopirellula.</title>
        <authorList>
            <person name="Kallscheuer N."/>
            <person name="Wiegand S."/>
            <person name="Jogler M."/>
            <person name="Boedeker C."/>
            <person name="Peeters S.H."/>
            <person name="Rast P."/>
            <person name="Heuer A."/>
            <person name="Jetten M.S.M."/>
            <person name="Rohde M."/>
            <person name="Jogler C."/>
        </authorList>
    </citation>
    <scope>NUCLEOTIDE SEQUENCE [LARGE SCALE GENOMIC DNA]</scope>
    <source>
        <strain evidence="6 7">Poly21</strain>
    </source>
</reference>
<organism evidence="6 7">
    <name type="scientific">Allorhodopirellula heiligendammensis</name>
    <dbReference type="NCBI Taxonomy" id="2714739"/>
    <lineage>
        <taxon>Bacteria</taxon>
        <taxon>Pseudomonadati</taxon>
        <taxon>Planctomycetota</taxon>
        <taxon>Planctomycetia</taxon>
        <taxon>Pirellulales</taxon>
        <taxon>Pirellulaceae</taxon>
        <taxon>Allorhodopirellula</taxon>
    </lineage>
</organism>
<feature type="active site" evidence="4">
    <location>
        <position position="133"/>
    </location>
</feature>
<dbReference type="InterPro" id="IPR035909">
    <property type="entry name" value="CheB_C"/>
</dbReference>
<evidence type="ECO:0000256" key="1">
    <source>
        <dbReference type="ARBA" id="ARBA00022801"/>
    </source>
</evidence>